<sequence length="98" mass="11018">MPTYSLDTLKAIFNCPANLVMTVLAVRGYTALGFTQSDVVAAIQALTSDDFFKTMEPYTEGFTAWQDVYKPIYNGIGLYIKFQKNPETGETIISFKER</sequence>
<evidence type="ECO:0000313" key="2">
    <source>
        <dbReference type="Proteomes" id="UP000094329"/>
    </source>
</evidence>
<dbReference type="InterPro" id="IPR031451">
    <property type="entry name" value="MqsR_toxin"/>
</dbReference>
<comment type="caution">
    <text evidence="1">The sequence shown here is derived from an EMBL/GenBank/DDBJ whole genome shotgun (WGS) entry which is preliminary data.</text>
</comment>
<protein>
    <recommendedName>
        <fullName evidence="3">Type II toxin-antitoxin system MqsR family toxin</fullName>
    </recommendedName>
</protein>
<keyword evidence="2" id="KW-1185">Reference proteome</keyword>
<dbReference type="InterPro" id="IPR038493">
    <property type="entry name" value="MqsR_sf"/>
</dbReference>
<organism evidence="1 2">
    <name type="scientific">Piscirickettsia litoralis</name>
    <dbReference type="NCBI Taxonomy" id="1891921"/>
    <lineage>
        <taxon>Bacteria</taxon>
        <taxon>Pseudomonadati</taxon>
        <taxon>Pseudomonadota</taxon>
        <taxon>Gammaproteobacteria</taxon>
        <taxon>Thiotrichales</taxon>
        <taxon>Piscirickettsiaceae</taxon>
        <taxon>Piscirickettsia</taxon>
    </lineage>
</organism>
<name>A0ABX2ZXS0_9GAMM</name>
<reference evidence="1 2" key="1">
    <citation type="submission" date="2016-08" db="EMBL/GenBank/DDBJ databases">
        <title>Draft genome sequence of Candidatus Piscirickettsia litoralis, from seawater.</title>
        <authorList>
            <person name="Wan X."/>
            <person name="Lee A.J."/>
            <person name="Hou S."/>
            <person name="Donachie S.P."/>
        </authorList>
    </citation>
    <scope>NUCLEOTIDE SEQUENCE [LARGE SCALE GENOMIC DNA]</scope>
    <source>
        <strain evidence="1 2">Y2</strain>
    </source>
</reference>
<dbReference type="RefSeq" id="WP_069314197.1">
    <property type="nucleotide sequence ID" value="NZ_MDTU01000003.1"/>
</dbReference>
<evidence type="ECO:0000313" key="1">
    <source>
        <dbReference type="EMBL" id="ODN41404.1"/>
    </source>
</evidence>
<gene>
    <name evidence="1" type="ORF">BGC07_16700</name>
</gene>
<evidence type="ECO:0008006" key="3">
    <source>
        <dbReference type="Google" id="ProtNLM"/>
    </source>
</evidence>
<dbReference type="Proteomes" id="UP000094329">
    <property type="component" value="Unassembled WGS sequence"/>
</dbReference>
<dbReference type="Pfam" id="PF15723">
    <property type="entry name" value="MqsR_toxin"/>
    <property type="match status" value="1"/>
</dbReference>
<proteinExistence type="predicted"/>
<dbReference type="EMBL" id="MDTU01000003">
    <property type="protein sequence ID" value="ODN41404.1"/>
    <property type="molecule type" value="Genomic_DNA"/>
</dbReference>
<dbReference type="Gene3D" id="3.30.2310.40">
    <property type="match status" value="1"/>
</dbReference>
<accession>A0ABX2ZXS0</accession>